<gene>
    <name evidence="3" type="ORF">C922_01744</name>
</gene>
<name>W7AET4_9APIC</name>
<dbReference type="AlphaFoldDB" id="W7AET4"/>
<evidence type="ECO:0000313" key="3">
    <source>
        <dbReference type="EMBL" id="EUD67559.1"/>
    </source>
</evidence>
<protein>
    <submittedName>
        <fullName evidence="3">Uncharacterized protein</fullName>
    </submittedName>
</protein>
<organism evidence="3 4">
    <name type="scientific">Plasmodium inui San Antonio 1</name>
    <dbReference type="NCBI Taxonomy" id="1237626"/>
    <lineage>
        <taxon>Eukaryota</taxon>
        <taxon>Sar</taxon>
        <taxon>Alveolata</taxon>
        <taxon>Apicomplexa</taxon>
        <taxon>Aconoidasida</taxon>
        <taxon>Haemosporida</taxon>
        <taxon>Plasmodiidae</taxon>
        <taxon>Plasmodium</taxon>
        <taxon>Plasmodium (Plasmodium)</taxon>
    </lineage>
</organism>
<keyword evidence="2" id="KW-1133">Transmembrane helix</keyword>
<keyword evidence="2" id="KW-0472">Membrane</keyword>
<feature type="region of interest" description="Disordered" evidence="1">
    <location>
        <begin position="1"/>
        <end position="28"/>
    </location>
</feature>
<feature type="region of interest" description="Disordered" evidence="1">
    <location>
        <begin position="316"/>
        <end position="345"/>
    </location>
</feature>
<feature type="transmembrane region" description="Helical" evidence="2">
    <location>
        <begin position="346"/>
        <end position="371"/>
    </location>
</feature>
<feature type="region of interest" description="Disordered" evidence="1">
    <location>
        <begin position="393"/>
        <end position="414"/>
    </location>
</feature>
<dbReference type="Proteomes" id="UP000030640">
    <property type="component" value="Unassembled WGS sequence"/>
</dbReference>
<reference evidence="3 4" key="1">
    <citation type="submission" date="2013-02" db="EMBL/GenBank/DDBJ databases">
        <title>The Genome Sequence of Plasmodium inui San Antonio 1.</title>
        <authorList>
            <consortium name="The Broad Institute Genome Sequencing Platform"/>
            <consortium name="The Broad Institute Genome Sequencing Center for Infectious Disease"/>
            <person name="Neafsey D."/>
            <person name="Cheeseman I."/>
            <person name="Volkman S."/>
            <person name="Adams J."/>
            <person name="Walker B."/>
            <person name="Young S.K."/>
            <person name="Zeng Q."/>
            <person name="Gargeya S."/>
            <person name="Fitzgerald M."/>
            <person name="Haas B."/>
            <person name="Abouelleil A."/>
            <person name="Alvarado L."/>
            <person name="Arachchi H.M."/>
            <person name="Berlin A.M."/>
            <person name="Chapman S.B."/>
            <person name="Dewar J."/>
            <person name="Goldberg J."/>
            <person name="Griggs A."/>
            <person name="Gujja S."/>
            <person name="Hansen M."/>
            <person name="Howarth C."/>
            <person name="Imamovic A."/>
            <person name="Larimer J."/>
            <person name="McCowan C."/>
            <person name="Murphy C."/>
            <person name="Neiman D."/>
            <person name="Pearson M."/>
            <person name="Priest M."/>
            <person name="Roberts A."/>
            <person name="Saif S."/>
            <person name="Shea T."/>
            <person name="Sisk P."/>
            <person name="Sykes S."/>
            <person name="Wortman J."/>
            <person name="Nusbaum C."/>
            <person name="Birren B."/>
        </authorList>
    </citation>
    <scope>NUCLEOTIDE SEQUENCE [LARGE SCALE GENOMIC DNA]</scope>
    <source>
        <strain evidence="3 4">San Antonio 1</strain>
    </source>
</reference>
<accession>W7AET4</accession>
<proteinExistence type="predicted"/>
<dbReference type="EMBL" id="KI965465">
    <property type="protein sequence ID" value="EUD67559.1"/>
    <property type="molecule type" value="Genomic_DNA"/>
</dbReference>
<keyword evidence="2" id="KW-0812">Transmembrane</keyword>
<keyword evidence="4" id="KW-1185">Reference proteome</keyword>
<sequence>MNPHQDPWRVRINGPATQEYEGPIAGDTGACDGGSRRPFCLGTFGSGSHAVAGFLGKWAAEVEKRDLSKEWHAVSNASHRVVEEILGKSSDHYEWKKLLMCIVSGALGLRRVKADLPSGEVEIWEQANWQLALNKGIQSPWNQQAAGQGALVALTCLIRALLGNRRGGPEVSQGTEELCQNLWSLVKINTRQPDQGETTKDIKSLGQFLNLLPENPEGGSLRYGSLGLLLSIYYGMNKCCKREAPFELTGLVDKGSWELGGMGACTINQDVLSCSGDYSQRDQNRLTIWKAGSSVLFSKTPQKIGDQELIQLEEVSPESEGDFMRPVKVSPKTDQSGSQSSSKPDVGGMIGGLVGVILAVASVYGISRVYFGRSRRNSRRGIAGRDSEVYIRYEKSQGAYPPEGRTPPNKVEIE</sequence>
<evidence type="ECO:0000256" key="1">
    <source>
        <dbReference type="SAM" id="MobiDB-lite"/>
    </source>
</evidence>
<dbReference type="GeneID" id="20037018"/>
<dbReference type="RefSeq" id="XP_008815569.1">
    <property type="nucleotide sequence ID" value="XM_008817347.1"/>
</dbReference>
<dbReference type="VEuPathDB" id="PlasmoDB:C922_01744"/>
<feature type="compositionally biased region" description="Polar residues" evidence="1">
    <location>
        <begin position="332"/>
        <end position="343"/>
    </location>
</feature>
<evidence type="ECO:0000313" key="4">
    <source>
        <dbReference type="Proteomes" id="UP000030640"/>
    </source>
</evidence>
<evidence type="ECO:0000256" key="2">
    <source>
        <dbReference type="SAM" id="Phobius"/>
    </source>
</evidence>